<feature type="coiled-coil region" evidence="1">
    <location>
        <begin position="354"/>
        <end position="388"/>
    </location>
</feature>
<keyword evidence="2" id="KW-0472">Membrane</keyword>
<gene>
    <name evidence="4" type="ORF">DCO56_05100</name>
</gene>
<comment type="caution">
    <text evidence="4">The sequence shown here is derived from an EMBL/GenBank/DDBJ whole genome shotgun (WGS) entry which is preliminary data.</text>
</comment>
<keyword evidence="5" id="KW-1185">Reference proteome</keyword>
<dbReference type="RefSeq" id="WP_108632619.1">
    <property type="nucleotide sequence ID" value="NZ_QCXX01000001.1"/>
</dbReference>
<organism evidence="4 5">
    <name type="scientific">Sphingobacterium athyrii</name>
    <dbReference type="NCBI Taxonomy" id="2152717"/>
    <lineage>
        <taxon>Bacteria</taxon>
        <taxon>Pseudomonadati</taxon>
        <taxon>Bacteroidota</taxon>
        <taxon>Sphingobacteriia</taxon>
        <taxon>Sphingobacteriales</taxon>
        <taxon>Sphingobacteriaceae</taxon>
        <taxon>Sphingobacterium</taxon>
    </lineage>
</organism>
<keyword evidence="2" id="KW-0812">Transmembrane</keyword>
<dbReference type="Pfam" id="PF19904">
    <property type="entry name" value="DUF6377"/>
    <property type="match status" value="1"/>
</dbReference>
<dbReference type="AlphaFoldDB" id="A0A363NZU4"/>
<dbReference type="InterPro" id="IPR011990">
    <property type="entry name" value="TPR-like_helical_dom_sf"/>
</dbReference>
<dbReference type="InterPro" id="IPR045957">
    <property type="entry name" value="DUF6377"/>
</dbReference>
<evidence type="ECO:0000313" key="5">
    <source>
        <dbReference type="Proteomes" id="UP000250831"/>
    </source>
</evidence>
<feature type="domain" description="DUF6377" evidence="3">
    <location>
        <begin position="254"/>
        <end position="515"/>
    </location>
</feature>
<feature type="transmembrane region" description="Helical" evidence="2">
    <location>
        <begin position="326"/>
        <end position="348"/>
    </location>
</feature>
<reference evidence="4 5" key="1">
    <citation type="submission" date="2018-04" db="EMBL/GenBank/DDBJ databases">
        <title>Sphingobacterium sp. M46 Genome.</title>
        <authorList>
            <person name="Cheng J."/>
            <person name="Li Y."/>
        </authorList>
    </citation>
    <scope>NUCLEOTIDE SEQUENCE [LARGE SCALE GENOMIC DNA]</scope>
    <source>
        <strain evidence="4 5">M46</strain>
    </source>
</reference>
<evidence type="ECO:0000256" key="1">
    <source>
        <dbReference type="SAM" id="Coils"/>
    </source>
</evidence>
<protein>
    <recommendedName>
        <fullName evidence="3">DUF6377 domain-containing protein</fullName>
    </recommendedName>
</protein>
<dbReference type="OrthoDB" id="1044679at2"/>
<evidence type="ECO:0000259" key="3">
    <source>
        <dbReference type="Pfam" id="PF19904"/>
    </source>
</evidence>
<dbReference type="Gene3D" id="1.25.40.10">
    <property type="entry name" value="Tetratricopeptide repeat domain"/>
    <property type="match status" value="1"/>
</dbReference>
<evidence type="ECO:0000256" key="2">
    <source>
        <dbReference type="SAM" id="Phobius"/>
    </source>
</evidence>
<proteinExistence type="predicted"/>
<keyword evidence="2" id="KW-1133">Transmembrane helix</keyword>
<keyword evidence="1" id="KW-0175">Coiled coil</keyword>
<evidence type="ECO:0000313" key="4">
    <source>
        <dbReference type="EMBL" id="PUV26329.1"/>
    </source>
</evidence>
<name>A0A363NZU4_9SPHI</name>
<dbReference type="EMBL" id="QCXX01000001">
    <property type="protein sequence ID" value="PUV26329.1"/>
    <property type="molecule type" value="Genomic_DNA"/>
</dbReference>
<dbReference type="Proteomes" id="UP000250831">
    <property type="component" value="Unassembled WGS sequence"/>
</dbReference>
<accession>A0A363NZU4</accession>
<sequence length="557" mass="64857">MYRPVVCILLIVISVILCKAGTEQDTSLIQLLQMIDKKEEFMAIKEVRIDDLVRRLQKSTNNTSAQYELNKLLYQEYASYKLDSAIIYARGNVKLAERSGNSFQINESNLDLASFYFTAGMYIDAYKILVTADKNKLPRELLIKYFDAWKRLYKFYSFSNTDDRQYAIRSDHYRDSLLGELDTTGSQYRIVYAEKLHDEGKFEEAKKTLMYMLDLSQKEDHEHAILCYALANIYEKEGNVDLQRKYLTLSAISDIKNAIKENASMQALATLLYKSNHIEEAYSCIKSSMEDAIFCNARFRTYEASQIFPIINSAYQENELQQKAKLTIFLTIVSILSLCLVIAVILIYRQMKRVNRVRRELFELNQKLQVLNHQLNTANDELHTTNSEVLSMNSELAESNHIKEAYIGEFLNLCSLYIDKLEKFQISLNKMVMAKKIEELKQMLKSRDMIDHEVKELYATFDHVFLHLYPNFVEDFNALLVADMQVVLKPNEVLSPELRIFALIRLGITDSAKIARFLHYSTNTIYTYRTKFRNKAAVPREDFDELVTKIGRKALKY</sequence>